<dbReference type="GeneID" id="11510213"/>
<dbReference type="HOGENOM" id="CLU_2279391_0_0_1"/>
<sequence>MESLTAATPSLGSSLVLSLADLNMPEQFGFAQRQVITLFCMPSANQDALLAQQAGLSPNELFKETVNFGLLKEIPDAPLVLYFRSVSGTIASGWRPNSYVPL</sequence>
<organism evidence="1 2">
    <name type="scientific">Thermothelomyces thermophilus (strain ATCC 42464 / BCRC 31852 / DSM 1799)</name>
    <name type="common">Sporotrichum thermophile</name>
    <dbReference type="NCBI Taxonomy" id="573729"/>
    <lineage>
        <taxon>Eukaryota</taxon>
        <taxon>Fungi</taxon>
        <taxon>Dikarya</taxon>
        <taxon>Ascomycota</taxon>
        <taxon>Pezizomycotina</taxon>
        <taxon>Sordariomycetes</taxon>
        <taxon>Sordariomycetidae</taxon>
        <taxon>Sordariales</taxon>
        <taxon>Chaetomiaceae</taxon>
        <taxon>Thermothelomyces</taxon>
    </lineage>
</organism>
<accession>G2QGQ6</accession>
<dbReference type="InParanoid" id="G2QGQ6"/>
<dbReference type="AlphaFoldDB" id="G2QGQ6"/>
<dbReference type="RefSeq" id="XP_003663863.1">
    <property type="nucleotide sequence ID" value="XM_003663815.1"/>
</dbReference>
<gene>
    <name evidence="1" type="ORF">MYCTH_2127665</name>
</gene>
<evidence type="ECO:0000313" key="1">
    <source>
        <dbReference type="EMBL" id="AEO58618.1"/>
    </source>
</evidence>
<dbReference type="VEuPathDB" id="FungiDB:MYCTH_2127665"/>
<reference evidence="1 2" key="1">
    <citation type="journal article" date="2011" name="Nat. Biotechnol.">
        <title>Comparative genomic analysis of the thermophilic biomass-degrading fungi Myceliophthora thermophila and Thielavia terrestris.</title>
        <authorList>
            <person name="Berka R.M."/>
            <person name="Grigoriev I.V."/>
            <person name="Otillar R."/>
            <person name="Salamov A."/>
            <person name="Grimwood J."/>
            <person name="Reid I."/>
            <person name="Ishmael N."/>
            <person name="John T."/>
            <person name="Darmond C."/>
            <person name="Moisan M.-C."/>
            <person name="Henrissat B."/>
            <person name="Coutinho P.M."/>
            <person name="Lombard V."/>
            <person name="Natvig D.O."/>
            <person name="Lindquist E."/>
            <person name="Schmutz J."/>
            <person name="Lucas S."/>
            <person name="Harris P."/>
            <person name="Powlowski J."/>
            <person name="Bellemare A."/>
            <person name="Taylor D."/>
            <person name="Butler G."/>
            <person name="de Vries R.P."/>
            <person name="Allijn I.E."/>
            <person name="van den Brink J."/>
            <person name="Ushinsky S."/>
            <person name="Storms R."/>
            <person name="Powell A.J."/>
            <person name="Paulsen I.T."/>
            <person name="Elbourne L.D.H."/>
            <person name="Baker S.E."/>
            <person name="Magnuson J."/>
            <person name="LaBoissiere S."/>
            <person name="Clutterbuck A.J."/>
            <person name="Martinez D."/>
            <person name="Wogulis M."/>
            <person name="de Leon A.L."/>
            <person name="Rey M.W."/>
            <person name="Tsang A."/>
        </authorList>
    </citation>
    <scope>NUCLEOTIDE SEQUENCE [LARGE SCALE GENOMIC DNA]</scope>
    <source>
        <strain evidence="2">ATCC 42464 / BCRC 31852 / DSM 1799</strain>
    </source>
</reference>
<dbReference type="EMBL" id="CP003005">
    <property type="protein sequence ID" value="AEO58618.1"/>
    <property type="molecule type" value="Genomic_DNA"/>
</dbReference>
<dbReference type="KEGG" id="mtm:MYCTH_2127665"/>
<dbReference type="Proteomes" id="UP000007322">
    <property type="component" value="Chromosome 4"/>
</dbReference>
<proteinExistence type="predicted"/>
<name>G2QGQ6_THET4</name>
<dbReference type="OrthoDB" id="446723at2759"/>
<protein>
    <submittedName>
        <fullName evidence="1">Uncharacterized protein</fullName>
    </submittedName>
</protein>
<evidence type="ECO:0000313" key="2">
    <source>
        <dbReference type="Proteomes" id="UP000007322"/>
    </source>
</evidence>
<keyword evidence="2" id="KW-1185">Reference proteome</keyword>